<accession>A0A066RW45</accession>
<reference evidence="1 2" key="1">
    <citation type="submission" date="2014-04" db="EMBL/GenBank/DDBJ databases">
        <title>Draft genome sequence of Photobacterium halotolerans S2753: a solonamide, ngercheumicin and holomycin producer.</title>
        <authorList>
            <person name="Machado H.R."/>
            <person name="Gram L."/>
        </authorList>
    </citation>
    <scope>NUCLEOTIDE SEQUENCE [LARGE SCALE GENOMIC DNA]</scope>
    <source>
        <strain evidence="1 2">S2753</strain>
    </source>
</reference>
<protein>
    <submittedName>
        <fullName evidence="1">Uncharacterized protein</fullName>
    </submittedName>
</protein>
<gene>
    <name evidence="1" type="ORF">EA58_01540</name>
</gene>
<proteinExistence type="predicted"/>
<dbReference type="AlphaFoldDB" id="A0A066RW45"/>
<keyword evidence="2" id="KW-1185">Reference proteome</keyword>
<dbReference type="EMBL" id="JMIB01000003">
    <property type="protein sequence ID" value="KDM93321.1"/>
    <property type="molecule type" value="Genomic_DNA"/>
</dbReference>
<evidence type="ECO:0000313" key="1">
    <source>
        <dbReference type="EMBL" id="KDM93321.1"/>
    </source>
</evidence>
<name>A0A066RW45_9GAMM</name>
<dbReference type="STRING" id="1654360.EA58_01540"/>
<comment type="caution">
    <text evidence="1">The sequence shown here is derived from an EMBL/GenBank/DDBJ whole genome shotgun (WGS) entry which is preliminary data.</text>
</comment>
<organism evidence="1 2">
    <name type="scientific">Photobacterium galatheae</name>
    <dbReference type="NCBI Taxonomy" id="1654360"/>
    <lineage>
        <taxon>Bacteria</taxon>
        <taxon>Pseudomonadati</taxon>
        <taxon>Pseudomonadota</taxon>
        <taxon>Gammaproteobacteria</taxon>
        <taxon>Vibrionales</taxon>
        <taxon>Vibrionaceae</taxon>
        <taxon>Photobacterium</taxon>
    </lineage>
</organism>
<dbReference type="Proteomes" id="UP000027192">
    <property type="component" value="Unassembled WGS sequence"/>
</dbReference>
<evidence type="ECO:0000313" key="2">
    <source>
        <dbReference type="Proteomes" id="UP000027192"/>
    </source>
</evidence>
<sequence length="68" mass="7733">MFAALSQKRTKKAARCVRLVFVITFSLPTQHTDGIYNGGFATHYVEYAGLDNRQFLSIELYAVLAKKY</sequence>